<reference evidence="2 3" key="1">
    <citation type="journal article" date="2015" name="Stand. Genomic Sci.">
        <title>Genomic Encyclopedia of Bacterial and Archaeal Type Strains, Phase III: the genomes of soil and plant-associated and newly described type strains.</title>
        <authorList>
            <person name="Whitman W.B."/>
            <person name="Woyke T."/>
            <person name="Klenk H.P."/>
            <person name="Zhou Y."/>
            <person name="Lilburn T.G."/>
            <person name="Beck B.J."/>
            <person name="De Vos P."/>
            <person name="Vandamme P."/>
            <person name="Eisen J.A."/>
            <person name="Garrity G."/>
            <person name="Hugenholtz P."/>
            <person name="Kyrpides N.C."/>
        </authorList>
    </citation>
    <scope>NUCLEOTIDE SEQUENCE [LARGE SCALE GENOMIC DNA]</scope>
    <source>
        <strain evidence="2 3">CGMCC 1.6855</strain>
    </source>
</reference>
<dbReference type="RefSeq" id="WP_145330160.1">
    <property type="nucleotide sequence ID" value="NZ_VLKR01000033.1"/>
</dbReference>
<protein>
    <submittedName>
        <fullName evidence="2">Uncharacterized protein DUF2271</fullName>
    </submittedName>
</protein>
<dbReference type="AlphaFoldDB" id="A0A562M8C6"/>
<feature type="signal peptide" evidence="1">
    <location>
        <begin position="1"/>
        <end position="23"/>
    </location>
</feature>
<dbReference type="InterPro" id="IPR014469">
    <property type="entry name" value="DUF2271"/>
</dbReference>
<comment type="caution">
    <text evidence="2">The sequence shown here is derived from an EMBL/GenBank/DDBJ whole genome shotgun (WGS) entry which is preliminary data.</text>
</comment>
<organism evidence="2 3">
    <name type="scientific">Sphingobacterium siyangense</name>
    <dbReference type="NCBI Taxonomy" id="459529"/>
    <lineage>
        <taxon>Bacteria</taxon>
        <taxon>Pseudomonadati</taxon>
        <taxon>Bacteroidota</taxon>
        <taxon>Sphingobacteriia</taxon>
        <taxon>Sphingobacteriales</taxon>
        <taxon>Sphingobacteriaceae</taxon>
        <taxon>Sphingobacterium</taxon>
    </lineage>
</organism>
<evidence type="ECO:0000313" key="2">
    <source>
        <dbReference type="EMBL" id="TWI16143.1"/>
    </source>
</evidence>
<dbReference type="OrthoDB" id="1430845at2"/>
<evidence type="ECO:0000313" key="3">
    <source>
        <dbReference type="Proteomes" id="UP000315908"/>
    </source>
</evidence>
<gene>
    <name evidence="2" type="ORF">IQ31_04596</name>
</gene>
<dbReference type="Pfam" id="PF10029">
    <property type="entry name" value="DUF2271"/>
    <property type="match status" value="1"/>
</dbReference>
<sequence>MIQKLKYVLIFIAVASAVIHVKAQSSTKYKCMIQLNNYSGPASYIVVSLVNKNDEYEKTLYILGSDQKWYPDLKAWHKAFKKKPTDISAITGASISGGDRTVMSINIDNSKLNAGYKIRFESAVEHNPYHQKDAEIPLTTEGLSKKTDGTGYIRYVRFSTN</sequence>
<accession>A0A562M8C6</accession>
<proteinExistence type="predicted"/>
<keyword evidence="1" id="KW-0732">Signal</keyword>
<name>A0A562M8C6_9SPHI</name>
<dbReference type="Proteomes" id="UP000315908">
    <property type="component" value="Unassembled WGS sequence"/>
</dbReference>
<dbReference type="EMBL" id="VLKR01000033">
    <property type="protein sequence ID" value="TWI16143.1"/>
    <property type="molecule type" value="Genomic_DNA"/>
</dbReference>
<feature type="chain" id="PRO_5021808783" evidence="1">
    <location>
        <begin position="24"/>
        <end position="161"/>
    </location>
</feature>
<evidence type="ECO:0000256" key="1">
    <source>
        <dbReference type="SAM" id="SignalP"/>
    </source>
</evidence>